<evidence type="ECO:0000256" key="1">
    <source>
        <dbReference type="SAM" id="MobiDB-lite"/>
    </source>
</evidence>
<feature type="region of interest" description="Disordered" evidence="1">
    <location>
        <begin position="640"/>
        <end position="764"/>
    </location>
</feature>
<feature type="compositionally biased region" description="Low complexity" evidence="1">
    <location>
        <begin position="227"/>
        <end position="238"/>
    </location>
</feature>
<gene>
    <name evidence="3 4" type="primary">gag</name>
</gene>
<feature type="compositionally biased region" description="Basic and acidic residues" evidence="1">
    <location>
        <begin position="76"/>
        <end position="87"/>
    </location>
</feature>
<feature type="compositionally biased region" description="Polar residues" evidence="1">
    <location>
        <begin position="712"/>
        <end position="726"/>
    </location>
</feature>
<dbReference type="InterPro" id="IPR006579">
    <property type="entry name" value="Pre_C2HC_dom"/>
</dbReference>
<dbReference type="PANTHER" id="PTHR33273:SF2">
    <property type="entry name" value="ENDONUCLEASE_EXONUCLEASE_PHOSPHATASE DOMAIN-CONTAINING PROTEIN"/>
    <property type="match status" value="1"/>
</dbReference>
<evidence type="ECO:0000313" key="4">
    <source>
        <dbReference type="FlyBase" id="FBgn0067467"/>
    </source>
</evidence>
<dbReference type="FlyBase" id="FBgn0067467">
    <property type="gene designation" value="Dvir\HeT-A\gag"/>
</dbReference>
<feature type="compositionally biased region" description="Low complexity" evidence="1">
    <location>
        <begin position="733"/>
        <end position="761"/>
    </location>
</feature>
<feature type="compositionally biased region" description="Low complexity" evidence="1">
    <location>
        <begin position="88"/>
        <end position="103"/>
    </location>
</feature>
<feature type="domain" description="Pre-C2HC" evidence="2">
    <location>
        <begin position="493"/>
        <end position="567"/>
    </location>
</feature>
<dbReference type="PANTHER" id="PTHR33273">
    <property type="entry name" value="DOMAIN-CONTAINING PROTEIN, PUTATIVE-RELATED"/>
    <property type="match status" value="1"/>
</dbReference>
<dbReference type="AlphaFoldDB" id="Q6UJ38"/>
<dbReference type="Pfam" id="PF07530">
    <property type="entry name" value="PRE_C2HC"/>
    <property type="match status" value="1"/>
</dbReference>
<feature type="compositionally biased region" description="Low complexity" evidence="1">
    <location>
        <begin position="662"/>
        <end position="699"/>
    </location>
</feature>
<dbReference type="SMART" id="SM00596">
    <property type="entry name" value="PRE_C2HC"/>
    <property type="match status" value="1"/>
</dbReference>
<feature type="region of interest" description="Disordered" evidence="1">
    <location>
        <begin position="218"/>
        <end position="251"/>
    </location>
</feature>
<feature type="region of interest" description="Disordered" evidence="1">
    <location>
        <begin position="67"/>
        <end position="103"/>
    </location>
</feature>
<protein>
    <submittedName>
        <fullName evidence="3">Gag protein</fullName>
    </submittedName>
</protein>
<name>Q6UJ38_DROVI</name>
<dbReference type="EMBL" id="AY369259">
    <property type="protein sequence ID" value="AAQ75089.1"/>
    <property type="molecule type" value="Genomic_DNA"/>
</dbReference>
<reference evidence="3" key="1">
    <citation type="journal article" date="2003" name="Proc. Natl. Acad. Sci. U.S.A.">
        <title>HeT-A elements in Drosophila virilis: retrotransposon telomeres are conserved across the Drosophila genus.</title>
        <authorList>
            <person name="Casacuberta E."/>
            <person name="Pardue M.L."/>
        </authorList>
    </citation>
    <scope>NUCLEOTIDE SEQUENCE</scope>
</reference>
<evidence type="ECO:0000259" key="2">
    <source>
        <dbReference type="SMART" id="SM00596"/>
    </source>
</evidence>
<evidence type="ECO:0000313" key="3">
    <source>
        <dbReference type="EMBL" id="AAQ75089.1"/>
    </source>
</evidence>
<sequence length="907" mass="99552">MSDPNTTPTTHLSAEPTISPGLLSNLSGLLLSPILTMPASMNGLLSISVDSLAPATALSPQALISTASETPAQKGQEQKRAAGKETENTVSETTTTSSITAKTTATNTNIESIHIPADAQAQLAHFKRLIAQLELDTTPPNSQAADNFTSYYDEHSSSDSIVNIMDSDDAPCTPKPAQPLPMSTFRHHTPTSVVATKTSTQVISPTYAAILAGNAANQKPKNSTCISSSSDSSSNNAPGIGGPGGKITTTATTGASHYKLLHPTGKTANQIRKNNARKSNRQNSAISRLSQQDAQRRNQFANRFTLLSESDFEAPDTHQSQQLPAKTNNLAVPLQAALSPVKQSTTTTTTPTNTRAALTSIHFATAATAVNATPSNSPDCQQQQQAGAINVSAPAAKHYKPPQICIQHYNQPDQNGIDSVIAKLNGQNPPIIDYGLKLGGPGILRILPKTLETYSKIINVLNTDNSINYNTYQRREERSFRVVVRGIHASTSTDAIRNELTCMGYTIRNVYCPKYKNRSGPGTYQPNIFFVELAPDSTKNRSIFEIRNLCKYVVRFEWPKIDGKNLPQCHRCQRFNHTARYCRHPARCVKCGNEHLTQTCVKPANVPATCANCGSDHTANYKGCPLYLDLLQAKLLSLPNSKNISPNVRQPQPKLQRRQKQPQRQQSAQLQLQQQQQQQKQQQVQLQRQLPKPKLINNKNNKKSKQNGGQIGTQPIQNQKLQTSTPAGVPRKSTTPITNNNINTANNANNSNPPTVSSSNSLDPRSRWARIQSLQQQQQQQRQLERPDSVQTREQIISRQRQMLENWSIRQQATSANQPVTQQQSTPMQVDVEQRQLLPSPQQQQLYQTPSSNDLRNDILLQMANKQQEQLDGLMGSVLILQQQLQGVLRLGADSTPLAVPWSNSSQ</sequence>
<proteinExistence type="predicted"/>
<feature type="compositionally biased region" description="Polar residues" evidence="1">
    <location>
        <begin position="281"/>
        <end position="295"/>
    </location>
</feature>
<accession>Q6UJ38</accession>
<organism evidence="3">
    <name type="scientific">Drosophila virilis</name>
    <name type="common">Fruit fly</name>
    <dbReference type="NCBI Taxonomy" id="7244"/>
    <lineage>
        <taxon>Eukaryota</taxon>
        <taxon>Metazoa</taxon>
        <taxon>Ecdysozoa</taxon>
        <taxon>Arthropoda</taxon>
        <taxon>Hexapoda</taxon>
        <taxon>Insecta</taxon>
        <taxon>Pterygota</taxon>
        <taxon>Neoptera</taxon>
        <taxon>Endopterygota</taxon>
        <taxon>Diptera</taxon>
        <taxon>Brachycera</taxon>
        <taxon>Muscomorpha</taxon>
        <taxon>Ephydroidea</taxon>
        <taxon>Drosophilidae</taxon>
        <taxon>Drosophila</taxon>
    </lineage>
</organism>
<feature type="region of interest" description="Disordered" evidence="1">
    <location>
        <begin position="275"/>
        <end position="295"/>
    </location>
</feature>